<proteinExistence type="inferred from homology"/>
<comment type="similarity">
    <text evidence="1 4">Belongs to the glycosyl hydrolase 28 family.</text>
</comment>
<evidence type="ECO:0000256" key="3">
    <source>
        <dbReference type="ARBA" id="ARBA00023295"/>
    </source>
</evidence>
<evidence type="ECO:0000256" key="5">
    <source>
        <dbReference type="SAM" id="Phobius"/>
    </source>
</evidence>
<dbReference type="EMBL" id="JBHMEW010000066">
    <property type="protein sequence ID" value="MFB9213075.1"/>
    <property type="molecule type" value="Genomic_DNA"/>
</dbReference>
<keyword evidence="5" id="KW-1133">Transmembrane helix</keyword>
<dbReference type="PANTHER" id="PTHR31339:SF9">
    <property type="entry name" value="PLASMIN AND FIBRONECTIN-BINDING PROTEIN A"/>
    <property type="match status" value="1"/>
</dbReference>
<dbReference type="InterPro" id="IPR051801">
    <property type="entry name" value="GH28_Enzymes"/>
</dbReference>
<keyword evidence="5" id="KW-0472">Membrane</keyword>
<protein>
    <submittedName>
        <fullName evidence="6">Glycoside hydrolase family 28 protein</fullName>
        <ecNumber evidence="6">3.2.1.-</ecNumber>
    </submittedName>
</protein>
<evidence type="ECO:0000313" key="7">
    <source>
        <dbReference type="Proteomes" id="UP001589654"/>
    </source>
</evidence>
<dbReference type="Proteomes" id="UP001589654">
    <property type="component" value="Unassembled WGS sequence"/>
</dbReference>
<dbReference type="InterPro" id="IPR000743">
    <property type="entry name" value="Glyco_hydro_28"/>
</dbReference>
<organism evidence="6 7">
    <name type="scientific">Echinicola jeungdonensis</name>
    <dbReference type="NCBI Taxonomy" id="709343"/>
    <lineage>
        <taxon>Bacteria</taxon>
        <taxon>Pseudomonadati</taxon>
        <taxon>Bacteroidota</taxon>
        <taxon>Cytophagia</taxon>
        <taxon>Cytophagales</taxon>
        <taxon>Cyclobacteriaceae</taxon>
        <taxon>Echinicola</taxon>
    </lineage>
</organism>
<keyword evidence="7" id="KW-1185">Reference proteome</keyword>
<feature type="transmembrane region" description="Helical" evidence="5">
    <location>
        <begin position="12"/>
        <end position="31"/>
    </location>
</feature>
<keyword evidence="5" id="KW-0812">Transmembrane</keyword>
<keyword evidence="3 4" id="KW-0326">Glycosidase</keyword>
<accession>A0ABV5J8B5</accession>
<dbReference type="EC" id="3.2.1.-" evidence="6"/>
<dbReference type="Gene3D" id="2.160.20.10">
    <property type="entry name" value="Single-stranded right-handed beta-helix, Pectin lyase-like"/>
    <property type="match status" value="1"/>
</dbReference>
<dbReference type="Pfam" id="PF00295">
    <property type="entry name" value="Glyco_hydro_28"/>
    <property type="match status" value="1"/>
</dbReference>
<dbReference type="InterPro" id="IPR011050">
    <property type="entry name" value="Pectin_lyase_fold/virulence"/>
</dbReference>
<dbReference type="PANTHER" id="PTHR31339">
    <property type="entry name" value="PECTIN LYASE-RELATED"/>
    <property type="match status" value="1"/>
</dbReference>
<sequence>MSHNQTFNPNYNPCLVMTGIFMLAILLGTNFSCQSQSFGWVKEVGAKRAPVGTKTYNVADYGAVADGETLNTEFIQKAIDACAAHGGGIVTFSPGDYLTGSIYVKEGVHLNIPEGVTILGSQDIKDYPEIDTRVAGIEMVWPSALINVLDQENVMISGNGLVNGQGKVFWDQYWTMRKDYEARGLRWVVDYDCKRPRTLLVSRSSDVTLKGLNFQQAGFWTIQLLYSKNCTVDGVTVRNNIGGHGPSTDGIDIDSSSFILIENCDIDCNDDTYCLKAGRDADGLRVNKPTEYVVLRNNISRKGAALFTCGSETSGGIRYILAENMKAMGTSNGFLLKSALTRGGTVEHIYVRNVEMKDVRTAINAGVNWNPSYSYSKLPEEYEGKELPDHWNTLLEKVDPEEGLPHFREMHLENFKISGAEILIHVSGREDSWMKGFSLKNIDATAEKAGIISYGKDWEVKNFQYQTEDGSDIVVEHSEGVNIPEGSKK</sequence>
<evidence type="ECO:0000256" key="1">
    <source>
        <dbReference type="ARBA" id="ARBA00008834"/>
    </source>
</evidence>
<keyword evidence="2 4" id="KW-0378">Hydrolase</keyword>
<dbReference type="InterPro" id="IPR012334">
    <property type="entry name" value="Pectin_lyas_fold"/>
</dbReference>
<comment type="caution">
    <text evidence="6">The sequence shown here is derived from an EMBL/GenBank/DDBJ whole genome shotgun (WGS) entry which is preliminary data.</text>
</comment>
<dbReference type="SMART" id="SM00710">
    <property type="entry name" value="PbH1"/>
    <property type="match status" value="3"/>
</dbReference>
<name>A0ABV5J8B5_9BACT</name>
<dbReference type="GO" id="GO:0016798">
    <property type="term" value="F:hydrolase activity, acting on glycosyl bonds"/>
    <property type="evidence" value="ECO:0007669"/>
    <property type="project" value="UniProtKB-KW"/>
</dbReference>
<evidence type="ECO:0000256" key="2">
    <source>
        <dbReference type="ARBA" id="ARBA00022801"/>
    </source>
</evidence>
<dbReference type="SUPFAM" id="SSF51126">
    <property type="entry name" value="Pectin lyase-like"/>
    <property type="match status" value="1"/>
</dbReference>
<dbReference type="InterPro" id="IPR006626">
    <property type="entry name" value="PbH1"/>
</dbReference>
<dbReference type="RefSeq" id="WP_290247901.1">
    <property type="nucleotide sequence ID" value="NZ_JAUFQT010000001.1"/>
</dbReference>
<gene>
    <name evidence="6" type="ORF">ACFFUR_14760</name>
</gene>
<reference evidence="6 7" key="1">
    <citation type="submission" date="2024-09" db="EMBL/GenBank/DDBJ databases">
        <authorList>
            <person name="Sun Q."/>
            <person name="Mori K."/>
        </authorList>
    </citation>
    <scope>NUCLEOTIDE SEQUENCE [LARGE SCALE GENOMIC DNA]</scope>
    <source>
        <strain evidence="6 7">CECT 7682</strain>
    </source>
</reference>
<evidence type="ECO:0000256" key="4">
    <source>
        <dbReference type="RuleBase" id="RU361169"/>
    </source>
</evidence>
<evidence type="ECO:0000313" key="6">
    <source>
        <dbReference type="EMBL" id="MFB9213075.1"/>
    </source>
</evidence>